<organism evidence="2 3">
    <name type="scientific">Catellatospora aurea</name>
    <dbReference type="NCBI Taxonomy" id="1337874"/>
    <lineage>
        <taxon>Bacteria</taxon>
        <taxon>Bacillati</taxon>
        <taxon>Actinomycetota</taxon>
        <taxon>Actinomycetes</taxon>
        <taxon>Micromonosporales</taxon>
        <taxon>Micromonosporaceae</taxon>
        <taxon>Catellatospora</taxon>
    </lineage>
</organism>
<keyword evidence="1" id="KW-1133">Transmembrane helix</keyword>
<feature type="transmembrane region" description="Helical" evidence="1">
    <location>
        <begin position="25"/>
        <end position="47"/>
    </location>
</feature>
<keyword evidence="1" id="KW-0812">Transmembrane</keyword>
<protein>
    <submittedName>
        <fullName evidence="2">Uncharacterized protein</fullName>
    </submittedName>
</protein>
<dbReference type="EMBL" id="JBHTAC010000062">
    <property type="protein sequence ID" value="MFC7247707.1"/>
    <property type="molecule type" value="Genomic_DNA"/>
</dbReference>
<dbReference type="RefSeq" id="WP_376810420.1">
    <property type="nucleotide sequence ID" value="NZ_JBHTAC010000062.1"/>
</dbReference>
<gene>
    <name evidence="2" type="ORF">ACFQO7_35025</name>
</gene>
<evidence type="ECO:0000313" key="2">
    <source>
        <dbReference type="EMBL" id="MFC7247707.1"/>
    </source>
</evidence>
<keyword evidence="3" id="KW-1185">Reference proteome</keyword>
<proteinExistence type="predicted"/>
<keyword evidence="1" id="KW-0472">Membrane</keyword>
<evidence type="ECO:0000256" key="1">
    <source>
        <dbReference type="SAM" id="Phobius"/>
    </source>
</evidence>
<accession>A0ABW2H7J6</accession>
<dbReference type="Proteomes" id="UP001596392">
    <property type="component" value="Unassembled WGS sequence"/>
</dbReference>
<sequence>MSLKLVESLAAYGDMANVLAHHGSAATALGIHGLTATLMVATGLLMIRETRAAGAAAASPAPQPV</sequence>
<reference evidence="3" key="1">
    <citation type="journal article" date="2019" name="Int. J. Syst. Evol. Microbiol.">
        <title>The Global Catalogue of Microorganisms (GCM) 10K type strain sequencing project: providing services to taxonomists for standard genome sequencing and annotation.</title>
        <authorList>
            <consortium name="The Broad Institute Genomics Platform"/>
            <consortium name="The Broad Institute Genome Sequencing Center for Infectious Disease"/>
            <person name="Wu L."/>
            <person name="Ma J."/>
        </authorList>
    </citation>
    <scope>NUCLEOTIDE SEQUENCE [LARGE SCALE GENOMIC DNA]</scope>
    <source>
        <strain evidence="3">CGMCC 1.9106</strain>
    </source>
</reference>
<comment type="caution">
    <text evidence="2">The sequence shown here is derived from an EMBL/GenBank/DDBJ whole genome shotgun (WGS) entry which is preliminary data.</text>
</comment>
<evidence type="ECO:0000313" key="3">
    <source>
        <dbReference type="Proteomes" id="UP001596392"/>
    </source>
</evidence>
<name>A0ABW2H7J6_9ACTN</name>